<evidence type="ECO:0000313" key="5">
    <source>
        <dbReference type="Proteomes" id="UP001370758"/>
    </source>
</evidence>
<organism evidence="4 5">
    <name type="scientific">Arthrobotrys musiformis</name>
    <dbReference type="NCBI Taxonomy" id="47236"/>
    <lineage>
        <taxon>Eukaryota</taxon>
        <taxon>Fungi</taxon>
        <taxon>Dikarya</taxon>
        <taxon>Ascomycota</taxon>
        <taxon>Pezizomycotina</taxon>
        <taxon>Orbiliomycetes</taxon>
        <taxon>Orbiliales</taxon>
        <taxon>Orbiliaceae</taxon>
        <taxon>Arthrobotrys</taxon>
    </lineage>
</organism>
<dbReference type="PANTHER" id="PTHR47585">
    <property type="match status" value="1"/>
</dbReference>
<evidence type="ECO:0000259" key="3">
    <source>
        <dbReference type="Pfam" id="PF23544"/>
    </source>
</evidence>
<evidence type="ECO:0000313" key="4">
    <source>
        <dbReference type="EMBL" id="KAK6501597.1"/>
    </source>
</evidence>
<dbReference type="Pfam" id="PF07287">
    <property type="entry name" value="AtuA"/>
    <property type="match status" value="1"/>
</dbReference>
<sequence>MQNSPITLPPPRAYFSSFLHTILQNFQKSEIRKHQSPKLKMTQVKRAVRIANCSGAACDPGFHMYNQAKSGPVDVITGDYLAEVNLANSAEGMAKGTDPGWIPTALDGLQQTLEIANEKRIKIIINGGGLNPKGLAEKTLEMAKEKNLNLKIAYVDGDNLLPRVTSILDKIKTGEYKHLDNANSDVNLAENSDTFMDDPEGMPIVCANAYLGYRAIKQGLDEGADIIICGRVADASPVIGAAAWWHGWDESDYDALAGSLIAGHLIECSTYVTGANFAGAYQYPVEDLLNLGLPIVEIASTGECVVTKHEALNGIVTADTVKCQLLYELQGNIYLNSDVKADISHIKVQNEAKNRVHVSGVKGFPPPATTKLAVFYRAGYQCEFLLNATGYATDHKWDYQEAQLRSKLDEWGVKLDELDFQRVGVPKENPDSQLSSTTYLRIFAQAKEAAAVGKVAAAWMWNGMAHFAGMHASMDMRTVIPKSFLGFYPAIIPQNELEEAINILGSDPKRVIVGPPQKTESLKPRENYTPTNPVSLENFGSTTLRPLGDIALARSGDKGGNVNFGVYVQTPEQWDWLRSFMTHDQMKKLIGKDWKDWYFIERVEMPNIFAVHFVVYGPLGRGVSSSKLLDCLGKGFAEFIRAVHVPIPTKFLPRARI</sequence>
<dbReference type="EMBL" id="JAVHJL010000006">
    <property type="protein sequence ID" value="KAK6501597.1"/>
    <property type="molecule type" value="Genomic_DNA"/>
</dbReference>
<protein>
    <recommendedName>
        <fullName evidence="6">DUF1446-domain-containing protein</fullName>
    </recommendedName>
</protein>
<accession>A0AAV9W5V9</accession>
<dbReference type="PANTHER" id="PTHR47585:SF1">
    <property type="entry name" value="DUF1446 DOMAIN-CONTAINING PROTEIN"/>
    <property type="match status" value="1"/>
</dbReference>
<dbReference type="InterPro" id="IPR010839">
    <property type="entry name" value="AtuA_N"/>
</dbReference>
<dbReference type="Proteomes" id="UP001370758">
    <property type="component" value="Unassembled WGS sequence"/>
</dbReference>
<evidence type="ECO:0000259" key="2">
    <source>
        <dbReference type="Pfam" id="PF07287"/>
    </source>
</evidence>
<feature type="region of interest" description="Disordered" evidence="1">
    <location>
        <begin position="514"/>
        <end position="535"/>
    </location>
</feature>
<name>A0AAV9W5V9_9PEZI</name>
<gene>
    <name evidence="4" type="ORF">TWF481_009432</name>
</gene>
<feature type="domain" description="AtuA-like ferredoxin-fold" evidence="3">
    <location>
        <begin position="546"/>
        <end position="645"/>
    </location>
</feature>
<evidence type="ECO:0008006" key="6">
    <source>
        <dbReference type="Google" id="ProtNLM"/>
    </source>
</evidence>
<feature type="domain" description="Acyclic terpene utilisation N-terminal" evidence="2">
    <location>
        <begin position="48"/>
        <end position="502"/>
    </location>
</feature>
<dbReference type="AlphaFoldDB" id="A0AAV9W5V9"/>
<keyword evidence="5" id="KW-1185">Reference proteome</keyword>
<reference evidence="4 5" key="1">
    <citation type="submission" date="2023-08" db="EMBL/GenBank/DDBJ databases">
        <authorList>
            <person name="Palmer J.M."/>
        </authorList>
    </citation>
    <scope>NUCLEOTIDE SEQUENCE [LARGE SCALE GENOMIC DNA]</scope>
    <source>
        <strain evidence="4 5">TWF481</strain>
    </source>
</reference>
<dbReference type="InterPro" id="IPR056362">
    <property type="entry name" value="AtuA-like_ferredoxin_dom"/>
</dbReference>
<evidence type="ECO:0000256" key="1">
    <source>
        <dbReference type="SAM" id="MobiDB-lite"/>
    </source>
</evidence>
<proteinExistence type="predicted"/>
<dbReference type="Pfam" id="PF23544">
    <property type="entry name" value="AtuA_ferredoxin"/>
    <property type="match status" value="1"/>
</dbReference>
<comment type="caution">
    <text evidence="4">The sequence shown here is derived from an EMBL/GenBank/DDBJ whole genome shotgun (WGS) entry which is preliminary data.</text>
</comment>